<evidence type="ECO:0000313" key="2">
    <source>
        <dbReference type="EMBL" id="KAJ7026328.1"/>
    </source>
</evidence>
<accession>A0AAD6SFZ9</accession>
<protein>
    <submittedName>
        <fullName evidence="2">Uncharacterized protein</fullName>
    </submittedName>
</protein>
<evidence type="ECO:0000313" key="3">
    <source>
        <dbReference type="Proteomes" id="UP001218188"/>
    </source>
</evidence>
<dbReference type="Proteomes" id="UP001218188">
    <property type="component" value="Unassembled WGS sequence"/>
</dbReference>
<comment type="caution">
    <text evidence="2">The sequence shown here is derived from an EMBL/GenBank/DDBJ whole genome shotgun (WGS) entry which is preliminary data.</text>
</comment>
<dbReference type="AlphaFoldDB" id="A0AAD6SFZ9"/>
<dbReference type="EMBL" id="JARJCM010000140">
    <property type="protein sequence ID" value="KAJ7026328.1"/>
    <property type="molecule type" value="Genomic_DNA"/>
</dbReference>
<feature type="compositionally biased region" description="Low complexity" evidence="1">
    <location>
        <begin position="185"/>
        <end position="197"/>
    </location>
</feature>
<sequence length="274" mass="30424">MGEILSAWSRMFLLRMCRMRPAPYTSSSGHSPVRYVNPSLYTVDSFLTRNLDLDVVACPQCKEKGDFRDGRREFFHDYAWLIPNDTPDRRTACDRPRHPLLFDFESARLHVLLLILRRKQYFDIAWLLNDLLRIRFIDNYAIGHLLTAGFLDNPAAGFTENSYYTYSDPESSSSGLEPSVPGGNASDPAGATSTSSAPAVDREFVGNSCDSSHSSSSTGCDDGDACKGFRSPECDSSYSALFSGSSGDRRVEPFCAQPTFDFQYSRSAAMAMAN</sequence>
<name>A0AAD6SFZ9_9AGAR</name>
<reference evidence="2" key="1">
    <citation type="submission" date="2023-03" db="EMBL/GenBank/DDBJ databases">
        <title>Massive genome expansion in bonnet fungi (Mycena s.s.) driven by repeated elements and novel gene families across ecological guilds.</title>
        <authorList>
            <consortium name="Lawrence Berkeley National Laboratory"/>
            <person name="Harder C.B."/>
            <person name="Miyauchi S."/>
            <person name="Viragh M."/>
            <person name="Kuo A."/>
            <person name="Thoen E."/>
            <person name="Andreopoulos B."/>
            <person name="Lu D."/>
            <person name="Skrede I."/>
            <person name="Drula E."/>
            <person name="Henrissat B."/>
            <person name="Morin E."/>
            <person name="Kohler A."/>
            <person name="Barry K."/>
            <person name="LaButti K."/>
            <person name="Morin E."/>
            <person name="Salamov A."/>
            <person name="Lipzen A."/>
            <person name="Mereny Z."/>
            <person name="Hegedus B."/>
            <person name="Baldrian P."/>
            <person name="Stursova M."/>
            <person name="Weitz H."/>
            <person name="Taylor A."/>
            <person name="Grigoriev I.V."/>
            <person name="Nagy L.G."/>
            <person name="Martin F."/>
            <person name="Kauserud H."/>
        </authorList>
    </citation>
    <scope>NUCLEOTIDE SEQUENCE</scope>
    <source>
        <strain evidence="2">CBHHK200</strain>
    </source>
</reference>
<gene>
    <name evidence="2" type="ORF">C8F04DRAFT_1268257</name>
</gene>
<proteinExistence type="predicted"/>
<evidence type="ECO:0000256" key="1">
    <source>
        <dbReference type="SAM" id="MobiDB-lite"/>
    </source>
</evidence>
<feature type="region of interest" description="Disordered" evidence="1">
    <location>
        <begin position="169"/>
        <end position="197"/>
    </location>
</feature>
<organism evidence="2 3">
    <name type="scientific">Mycena alexandri</name>
    <dbReference type="NCBI Taxonomy" id="1745969"/>
    <lineage>
        <taxon>Eukaryota</taxon>
        <taxon>Fungi</taxon>
        <taxon>Dikarya</taxon>
        <taxon>Basidiomycota</taxon>
        <taxon>Agaricomycotina</taxon>
        <taxon>Agaricomycetes</taxon>
        <taxon>Agaricomycetidae</taxon>
        <taxon>Agaricales</taxon>
        <taxon>Marasmiineae</taxon>
        <taxon>Mycenaceae</taxon>
        <taxon>Mycena</taxon>
    </lineage>
</organism>
<keyword evidence="3" id="KW-1185">Reference proteome</keyword>